<dbReference type="InterPro" id="IPR011333">
    <property type="entry name" value="SKP1/BTB/POZ_sf"/>
</dbReference>
<evidence type="ECO:0000313" key="3">
    <source>
        <dbReference type="EMBL" id="KAK3291191.1"/>
    </source>
</evidence>
<keyword evidence="4" id="KW-1185">Reference proteome</keyword>
<evidence type="ECO:0000313" key="4">
    <source>
        <dbReference type="Proteomes" id="UP001278766"/>
    </source>
</evidence>
<proteinExistence type="predicted"/>
<evidence type="ECO:0000259" key="2">
    <source>
        <dbReference type="PROSITE" id="PS50097"/>
    </source>
</evidence>
<name>A0AAE0H7B5_9PEZI</name>
<protein>
    <recommendedName>
        <fullName evidence="2">BTB domain-containing protein</fullName>
    </recommendedName>
</protein>
<sequence length="345" mass="38781">MDDIEPPSNSPIDLTDRGDLILNIHDVNRLKRSSFVVSSHILTMASPVFAAMLDPKFKEGQQLLQSREQNAAEKPIILLEEDDVDAMDFILSSLHYKTDRIKHDLGAQAIAEIAVQSDKYDFHGVLVPWIKLWCHPDRFPVRPSHKVRDMGYGLLVAYLFQSPDFVAVSASYAKTLPPDFATSWRTSKFMSRLPKVIEVQLASEITRAQKEIRLQVLSKMDELQPKNNPCTVDRSRSHLVQYLDVLKHFDIWPSLVLFDTSSPSDLVSLIQGLPRAPNPVCLRYQLPQCPLRVAITELCRAVCTIRDNMEGVPLSMVVGASDESGNDSSDDIVNKVTKSVSTRVE</sequence>
<reference evidence="3" key="2">
    <citation type="submission" date="2023-06" db="EMBL/GenBank/DDBJ databases">
        <authorList>
            <consortium name="Lawrence Berkeley National Laboratory"/>
            <person name="Haridas S."/>
            <person name="Hensen N."/>
            <person name="Bonometti L."/>
            <person name="Westerberg I."/>
            <person name="Brannstrom I.O."/>
            <person name="Guillou S."/>
            <person name="Cros-Aarteil S."/>
            <person name="Calhoun S."/>
            <person name="Kuo A."/>
            <person name="Mondo S."/>
            <person name="Pangilinan J."/>
            <person name="Riley R."/>
            <person name="Labutti K."/>
            <person name="Andreopoulos B."/>
            <person name="Lipzen A."/>
            <person name="Chen C."/>
            <person name="Yanf M."/>
            <person name="Daum C."/>
            <person name="Ng V."/>
            <person name="Clum A."/>
            <person name="Steindorff A."/>
            <person name="Ohm R."/>
            <person name="Martin F."/>
            <person name="Silar P."/>
            <person name="Natvig D."/>
            <person name="Lalanne C."/>
            <person name="Gautier V."/>
            <person name="Ament-Velasquez S.L."/>
            <person name="Kruys A."/>
            <person name="Hutchinson M.I."/>
            <person name="Powell A.J."/>
            <person name="Barry K."/>
            <person name="Miller A.N."/>
            <person name="Grigoriev I.V."/>
            <person name="Debuchy R."/>
            <person name="Gladieux P."/>
            <person name="Thoren M.H."/>
            <person name="Johannesson H."/>
        </authorList>
    </citation>
    <scope>NUCLEOTIDE SEQUENCE</scope>
    <source>
        <strain evidence="3">CBS 168.71</strain>
    </source>
</reference>
<dbReference type="Gene3D" id="3.30.710.10">
    <property type="entry name" value="Potassium Channel Kv1.1, Chain A"/>
    <property type="match status" value="1"/>
</dbReference>
<feature type="compositionally biased region" description="Polar residues" evidence="1">
    <location>
        <begin position="336"/>
        <end position="345"/>
    </location>
</feature>
<dbReference type="PROSITE" id="PS50097">
    <property type="entry name" value="BTB"/>
    <property type="match status" value="1"/>
</dbReference>
<comment type="caution">
    <text evidence="3">The sequence shown here is derived from an EMBL/GenBank/DDBJ whole genome shotgun (WGS) entry which is preliminary data.</text>
</comment>
<feature type="region of interest" description="Disordered" evidence="1">
    <location>
        <begin position="320"/>
        <end position="345"/>
    </location>
</feature>
<dbReference type="Proteomes" id="UP001278766">
    <property type="component" value="Unassembled WGS sequence"/>
</dbReference>
<dbReference type="EMBL" id="JAUEPN010000010">
    <property type="protein sequence ID" value="KAK3291191.1"/>
    <property type="molecule type" value="Genomic_DNA"/>
</dbReference>
<evidence type="ECO:0000256" key="1">
    <source>
        <dbReference type="SAM" id="MobiDB-lite"/>
    </source>
</evidence>
<accession>A0AAE0H7B5</accession>
<dbReference type="InterPro" id="IPR000210">
    <property type="entry name" value="BTB/POZ_dom"/>
</dbReference>
<dbReference type="GeneID" id="87843860"/>
<organism evidence="3 4">
    <name type="scientific">Chaetomium fimeti</name>
    <dbReference type="NCBI Taxonomy" id="1854472"/>
    <lineage>
        <taxon>Eukaryota</taxon>
        <taxon>Fungi</taxon>
        <taxon>Dikarya</taxon>
        <taxon>Ascomycota</taxon>
        <taxon>Pezizomycotina</taxon>
        <taxon>Sordariomycetes</taxon>
        <taxon>Sordariomycetidae</taxon>
        <taxon>Sordariales</taxon>
        <taxon>Chaetomiaceae</taxon>
        <taxon>Chaetomium</taxon>
    </lineage>
</organism>
<feature type="domain" description="BTB" evidence="2">
    <location>
        <begin position="18"/>
        <end position="103"/>
    </location>
</feature>
<reference evidence="3" key="1">
    <citation type="journal article" date="2023" name="Mol. Phylogenet. Evol.">
        <title>Genome-scale phylogeny and comparative genomics of the fungal order Sordariales.</title>
        <authorList>
            <person name="Hensen N."/>
            <person name="Bonometti L."/>
            <person name="Westerberg I."/>
            <person name="Brannstrom I.O."/>
            <person name="Guillou S."/>
            <person name="Cros-Aarteil S."/>
            <person name="Calhoun S."/>
            <person name="Haridas S."/>
            <person name="Kuo A."/>
            <person name="Mondo S."/>
            <person name="Pangilinan J."/>
            <person name="Riley R."/>
            <person name="LaButti K."/>
            <person name="Andreopoulos B."/>
            <person name="Lipzen A."/>
            <person name="Chen C."/>
            <person name="Yan M."/>
            <person name="Daum C."/>
            <person name="Ng V."/>
            <person name="Clum A."/>
            <person name="Steindorff A."/>
            <person name="Ohm R.A."/>
            <person name="Martin F."/>
            <person name="Silar P."/>
            <person name="Natvig D.O."/>
            <person name="Lalanne C."/>
            <person name="Gautier V."/>
            <person name="Ament-Velasquez S.L."/>
            <person name="Kruys A."/>
            <person name="Hutchinson M.I."/>
            <person name="Powell A.J."/>
            <person name="Barry K."/>
            <person name="Miller A.N."/>
            <person name="Grigoriev I.V."/>
            <person name="Debuchy R."/>
            <person name="Gladieux P."/>
            <person name="Hiltunen Thoren M."/>
            <person name="Johannesson H."/>
        </authorList>
    </citation>
    <scope>NUCLEOTIDE SEQUENCE</scope>
    <source>
        <strain evidence="3">CBS 168.71</strain>
    </source>
</reference>
<gene>
    <name evidence="3" type="ORF">B0H64DRAFT_446429</name>
</gene>
<dbReference type="RefSeq" id="XP_062654705.1">
    <property type="nucleotide sequence ID" value="XM_062806912.1"/>
</dbReference>
<dbReference type="AlphaFoldDB" id="A0AAE0H7B5"/>